<dbReference type="EMBL" id="SJXE01000001">
    <property type="protein sequence ID" value="TCI05033.1"/>
    <property type="molecule type" value="Genomic_DNA"/>
</dbReference>
<accession>A0ABY2AR26</accession>
<sequence length="69" mass="7907">MSGSSVYRIGGSKAGQLFLVVDDSHMREGIKLVEPRYKARDIFLSIDEDEYSLFRLDNDMLLQRLNPAE</sequence>
<reference evidence="1 2" key="1">
    <citation type="submission" date="2019-02" db="EMBL/GenBank/DDBJ databases">
        <title>Corallincola luteus sp. nov., a marine bacterium isolated from surface sediment of Bohai Sea in China.</title>
        <authorList>
            <person name="Ren Q."/>
        </authorList>
    </citation>
    <scope>NUCLEOTIDE SEQUENCE [LARGE SCALE GENOMIC DNA]</scope>
    <source>
        <strain evidence="1 2">DASS28</strain>
    </source>
</reference>
<evidence type="ECO:0000313" key="2">
    <source>
        <dbReference type="Proteomes" id="UP000292554"/>
    </source>
</evidence>
<protein>
    <submittedName>
        <fullName evidence="1">Uncharacterized protein</fullName>
    </submittedName>
</protein>
<organism evidence="1 2">
    <name type="scientific">Corallincola luteus</name>
    <dbReference type="NCBI Taxonomy" id="1775177"/>
    <lineage>
        <taxon>Bacteria</taxon>
        <taxon>Pseudomonadati</taxon>
        <taxon>Pseudomonadota</taxon>
        <taxon>Gammaproteobacteria</taxon>
        <taxon>Alteromonadales</taxon>
        <taxon>Psychromonadaceae</taxon>
        <taxon>Corallincola</taxon>
    </lineage>
</organism>
<keyword evidence="2" id="KW-1185">Reference proteome</keyword>
<evidence type="ECO:0000313" key="1">
    <source>
        <dbReference type="EMBL" id="TCI05033.1"/>
    </source>
</evidence>
<name>A0ABY2AR26_9GAMM</name>
<dbReference type="Proteomes" id="UP000292554">
    <property type="component" value="Unassembled WGS sequence"/>
</dbReference>
<comment type="caution">
    <text evidence="1">The sequence shown here is derived from an EMBL/GenBank/DDBJ whole genome shotgun (WGS) entry which is preliminary data.</text>
</comment>
<dbReference type="RefSeq" id="WP_131414336.1">
    <property type="nucleotide sequence ID" value="NZ_SJXE01000001.1"/>
</dbReference>
<gene>
    <name evidence="1" type="ORF">EZV61_03455</name>
</gene>
<proteinExistence type="predicted"/>